<dbReference type="Pfam" id="PF08279">
    <property type="entry name" value="HTH_11"/>
    <property type="match status" value="1"/>
</dbReference>
<dbReference type="InterPro" id="IPR036390">
    <property type="entry name" value="WH_DNA-bd_sf"/>
</dbReference>
<feature type="domain" description="WYL" evidence="2">
    <location>
        <begin position="138"/>
        <end position="202"/>
    </location>
</feature>
<accession>A0ABX5NVA9</accession>
<gene>
    <name evidence="3" type="ORF">DMY87_11755</name>
</gene>
<name>A0ABX5NVA9_9HYPH</name>
<dbReference type="Proteomes" id="UP000247536">
    <property type="component" value="Unassembled WGS sequence"/>
</dbReference>
<sequence length="232" mass="26150">MSRSQRLLSLLQVLRRHRLPVSGATLAAETGVSLRTLYRDIATLQAEGADIEGEAGIGYVLRPGYMLPPLMFTREEIEALMLGFRFVEKRTDTAIASAARNALAKIDAVLPEDLRRDMADVPLLVGPGAPLATERVDLDRLRQALRHEKPLLIAYRDQRGDLSSRTVWPCALTFFDGVRVLVAWCTLRDDFRHFRTDRIESAVAGETRYPKRRTTLLKAWRQQNAIPDGTLK</sequence>
<dbReference type="Gene3D" id="1.10.10.10">
    <property type="entry name" value="Winged helix-like DNA-binding domain superfamily/Winged helix DNA-binding domain"/>
    <property type="match status" value="1"/>
</dbReference>
<dbReference type="PANTHER" id="PTHR34580:SF3">
    <property type="entry name" value="PROTEIN PAFB"/>
    <property type="match status" value="1"/>
</dbReference>
<dbReference type="InterPro" id="IPR051534">
    <property type="entry name" value="CBASS_pafABC_assoc_protein"/>
</dbReference>
<evidence type="ECO:0000259" key="2">
    <source>
        <dbReference type="Pfam" id="PF13280"/>
    </source>
</evidence>
<dbReference type="EMBL" id="QJRY01000004">
    <property type="protein sequence ID" value="PYB73003.1"/>
    <property type="molecule type" value="Genomic_DNA"/>
</dbReference>
<dbReference type="SUPFAM" id="SSF46785">
    <property type="entry name" value="Winged helix' DNA-binding domain"/>
    <property type="match status" value="1"/>
</dbReference>
<keyword evidence="4" id="KW-1185">Reference proteome</keyword>
<evidence type="ECO:0000259" key="1">
    <source>
        <dbReference type="Pfam" id="PF08279"/>
    </source>
</evidence>
<proteinExistence type="predicted"/>
<dbReference type="InterPro" id="IPR013196">
    <property type="entry name" value="HTH_11"/>
</dbReference>
<dbReference type="RefSeq" id="WP_110791535.1">
    <property type="nucleotide sequence ID" value="NZ_QJRY01000004.1"/>
</dbReference>
<dbReference type="InterPro" id="IPR026881">
    <property type="entry name" value="WYL_dom"/>
</dbReference>
<dbReference type="PANTHER" id="PTHR34580">
    <property type="match status" value="1"/>
</dbReference>
<evidence type="ECO:0000313" key="3">
    <source>
        <dbReference type="EMBL" id="PYB73003.1"/>
    </source>
</evidence>
<dbReference type="PROSITE" id="PS52050">
    <property type="entry name" value="WYL"/>
    <property type="match status" value="1"/>
</dbReference>
<evidence type="ECO:0000313" key="4">
    <source>
        <dbReference type="Proteomes" id="UP000247536"/>
    </source>
</evidence>
<dbReference type="Pfam" id="PF13280">
    <property type="entry name" value="WYL"/>
    <property type="match status" value="1"/>
</dbReference>
<reference evidence="3 4" key="1">
    <citation type="submission" date="2018-06" db="EMBL/GenBank/DDBJ databases">
        <title>Rhizobium wuzhouense sp. nov., isolated from roots of Oryza officinalis.</title>
        <authorList>
            <person name="Yuan T."/>
        </authorList>
    </citation>
    <scope>NUCLEOTIDE SEQUENCE [LARGE SCALE GENOMIC DNA]</scope>
    <source>
        <strain evidence="3 4">W44</strain>
    </source>
</reference>
<dbReference type="InterPro" id="IPR036388">
    <property type="entry name" value="WH-like_DNA-bd_sf"/>
</dbReference>
<feature type="domain" description="Helix-turn-helix type 11" evidence="1">
    <location>
        <begin position="6"/>
        <end position="59"/>
    </location>
</feature>
<protein>
    <submittedName>
        <fullName evidence="3">Transcriptional regulator</fullName>
    </submittedName>
</protein>
<comment type="caution">
    <text evidence="3">The sequence shown here is derived from an EMBL/GenBank/DDBJ whole genome shotgun (WGS) entry which is preliminary data.</text>
</comment>
<organism evidence="3 4">
    <name type="scientific">Rhizobium wuzhouense</name>
    <dbReference type="NCBI Taxonomy" id="1986026"/>
    <lineage>
        <taxon>Bacteria</taxon>
        <taxon>Pseudomonadati</taxon>
        <taxon>Pseudomonadota</taxon>
        <taxon>Alphaproteobacteria</taxon>
        <taxon>Hyphomicrobiales</taxon>
        <taxon>Rhizobiaceae</taxon>
        <taxon>Rhizobium/Agrobacterium group</taxon>
        <taxon>Rhizobium</taxon>
    </lineage>
</organism>